<protein>
    <submittedName>
        <fullName evidence="2">Uncharacterized protein</fullName>
    </submittedName>
</protein>
<reference evidence="2 3" key="1">
    <citation type="journal article" date="2020" name="Phytopathology">
        <title>Genome Sequence Resources of Colletotrichum truncatum, C. plurivorum, C. musicola, and C. sojae: Four Species Pathogenic to Soybean (Glycine max).</title>
        <authorList>
            <person name="Rogerio F."/>
            <person name="Boufleur T.R."/>
            <person name="Ciampi-Guillardi M."/>
            <person name="Sukno S.A."/>
            <person name="Thon M.R."/>
            <person name="Massola Junior N.S."/>
            <person name="Baroncelli R."/>
        </authorList>
    </citation>
    <scope>NUCLEOTIDE SEQUENCE [LARGE SCALE GENOMIC DNA]</scope>
    <source>
        <strain evidence="2 3">LFN0009</strain>
    </source>
</reference>
<evidence type="ECO:0000256" key="1">
    <source>
        <dbReference type="SAM" id="MobiDB-lite"/>
    </source>
</evidence>
<accession>A0A8H6IMS2</accession>
<organism evidence="2 3">
    <name type="scientific">Colletotrichum sojae</name>
    <dbReference type="NCBI Taxonomy" id="2175907"/>
    <lineage>
        <taxon>Eukaryota</taxon>
        <taxon>Fungi</taxon>
        <taxon>Dikarya</taxon>
        <taxon>Ascomycota</taxon>
        <taxon>Pezizomycotina</taxon>
        <taxon>Sordariomycetes</taxon>
        <taxon>Hypocreomycetidae</taxon>
        <taxon>Glomerellales</taxon>
        <taxon>Glomerellaceae</taxon>
        <taxon>Colletotrichum</taxon>
        <taxon>Colletotrichum orchidearum species complex</taxon>
    </lineage>
</organism>
<evidence type="ECO:0000313" key="3">
    <source>
        <dbReference type="Proteomes" id="UP000652219"/>
    </source>
</evidence>
<dbReference type="EMBL" id="WIGN01000693">
    <property type="protein sequence ID" value="KAF6785382.1"/>
    <property type="molecule type" value="Genomic_DNA"/>
</dbReference>
<keyword evidence="3" id="KW-1185">Reference proteome</keyword>
<sequence>MIAEQDGLLDPAIRCGGRSGGADDYPPRDEAFRQCHPGVLNELGANGARAEGPTASCATFLRHSLARLSRPSCQPPPSAGIPGPVLPHAAPRRRNISSNCDAVRHDMSAFRRGDASFEGKSPRDSCQQRGPALVHCGDPIPTSGHGISVLLSPPWSRSSPTTPAAPAIAAACSSLGSHVRLWPSSVSNTAGDTHRGRTAYNVSPPLRRRVARDCDALRE</sequence>
<dbReference type="Proteomes" id="UP000652219">
    <property type="component" value="Unassembled WGS sequence"/>
</dbReference>
<proteinExistence type="predicted"/>
<comment type="caution">
    <text evidence="2">The sequence shown here is derived from an EMBL/GenBank/DDBJ whole genome shotgun (WGS) entry which is preliminary data.</text>
</comment>
<dbReference type="AlphaFoldDB" id="A0A8H6IMS2"/>
<evidence type="ECO:0000313" key="2">
    <source>
        <dbReference type="EMBL" id="KAF6785382.1"/>
    </source>
</evidence>
<feature type="region of interest" description="Disordered" evidence="1">
    <location>
        <begin position="69"/>
        <end position="92"/>
    </location>
</feature>
<gene>
    <name evidence="2" type="ORF">CSOJ01_15608</name>
</gene>
<name>A0A8H6IMS2_9PEZI</name>